<feature type="transmembrane region" description="Helical" evidence="7">
    <location>
        <begin position="86"/>
        <end position="106"/>
    </location>
</feature>
<dbReference type="GO" id="GO:0005315">
    <property type="term" value="F:phosphate transmembrane transporter activity"/>
    <property type="evidence" value="ECO:0007669"/>
    <property type="project" value="InterPro"/>
</dbReference>
<keyword evidence="9" id="KW-1185">Reference proteome</keyword>
<evidence type="ECO:0000256" key="2">
    <source>
        <dbReference type="ARBA" id="ARBA00022448"/>
    </source>
</evidence>
<dbReference type="GeneID" id="73382029"/>
<name>A0AAI9WW12_9ASCO</name>
<keyword evidence="3 7" id="KW-0592">Phosphate transport</keyword>
<comment type="subcellular location">
    <subcellularLocation>
        <location evidence="1 7">Membrane</location>
        <topology evidence="1 7">Multi-pass membrane protein</topology>
    </subcellularLocation>
</comment>
<feature type="transmembrane region" description="Helical" evidence="7">
    <location>
        <begin position="6"/>
        <end position="26"/>
    </location>
</feature>
<feature type="transmembrane region" description="Helical" evidence="7">
    <location>
        <begin position="184"/>
        <end position="205"/>
    </location>
</feature>
<feature type="transmembrane region" description="Helical" evidence="7">
    <location>
        <begin position="517"/>
        <end position="535"/>
    </location>
</feature>
<reference evidence="8" key="1">
    <citation type="journal article" date="2022" name="DNA Res.">
        <title>Genome analysis of five recently described species of the CUG-Ser clade uncovers Candida theae as a new hybrid lineage with pathogenic potential in the Candida parapsilosis species complex.</title>
        <authorList>
            <person name="Mixao V."/>
            <person name="Del Olmo V."/>
            <person name="Hegedusova E."/>
            <person name="Saus E."/>
            <person name="Pryszcz L."/>
            <person name="Cillingova A."/>
            <person name="Nosek J."/>
            <person name="Gabaldon T."/>
        </authorList>
    </citation>
    <scope>NUCLEOTIDE SEQUENCE</scope>
    <source>
        <strain evidence="8">CBS 10844</strain>
    </source>
</reference>
<gene>
    <name evidence="8" type="ORF">KGF56_004414</name>
</gene>
<keyword evidence="2 7" id="KW-0813">Transport</keyword>
<dbReference type="GO" id="GO:0035435">
    <property type="term" value="P:phosphate ion transmembrane transport"/>
    <property type="evidence" value="ECO:0007669"/>
    <property type="project" value="TreeGrafter"/>
</dbReference>
<dbReference type="EMBL" id="JAHUZD010000141">
    <property type="protein sequence ID" value="KAI3402740.1"/>
    <property type="molecule type" value="Genomic_DNA"/>
</dbReference>
<feature type="transmembrane region" description="Helical" evidence="7">
    <location>
        <begin position="47"/>
        <end position="66"/>
    </location>
</feature>
<dbReference type="InterPro" id="IPR001204">
    <property type="entry name" value="Phos_transporter"/>
</dbReference>
<organism evidence="8 9">
    <name type="scientific">Candida oxycetoniae</name>
    <dbReference type="NCBI Taxonomy" id="497107"/>
    <lineage>
        <taxon>Eukaryota</taxon>
        <taxon>Fungi</taxon>
        <taxon>Dikarya</taxon>
        <taxon>Ascomycota</taxon>
        <taxon>Saccharomycotina</taxon>
        <taxon>Pichiomycetes</taxon>
        <taxon>Debaryomycetaceae</taxon>
        <taxon>Candida/Lodderomyces clade</taxon>
        <taxon>Candida</taxon>
    </lineage>
</organism>
<evidence type="ECO:0000256" key="1">
    <source>
        <dbReference type="ARBA" id="ARBA00004141"/>
    </source>
</evidence>
<feature type="transmembrane region" description="Helical" evidence="7">
    <location>
        <begin position="146"/>
        <end position="172"/>
    </location>
</feature>
<dbReference type="PANTHER" id="PTHR11101">
    <property type="entry name" value="PHOSPHATE TRANSPORTER"/>
    <property type="match status" value="1"/>
</dbReference>
<dbReference type="Pfam" id="PF01384">
    <property type="entry name" value="PHO4"/>
    <property type="match status" value="1"/>
</dbReference>
<feature type="transmembrane region" description="Helical" evidence="7">
    <location>
        <begin position="569"/>
        <end position="593"/>
    </location>
</feature>
<proteinExistence type="inferred from homology"/>
<dbReference type="GO" id="GO:0016020">
    <property type="term" value="C:membrane"/>
    <property type="evidence" value="ECO:0007669"/>
    <property type="project" value="UniProtKB-SubCell"/>
</dbReference>
<feature type="transmembrane region" description="Helical" evidence="7">
    <location>
        <begin position="225"/>
        <end position="244"/>
    </location>
</feature>
<evidence type="ECO:0000256" key="7">
    <source>
        <dbReference type="RuleBase" id="RU363058"/>
    </source>
</evidence>
<comment type="caution">
    <text evidence="8">The sequence shown here is derived from an EMBL/GenBank/DDBJ whole genome shotgun (WGS) entry which is preliminary data.</text>
</comment>
<evidence type="ECO:0000313" key="9">
    <source>
        <dbReference type="Proteomes" id="UP001202479"/>
    </source>
</evidence>
<protein>
    <recommendedName>
        <fullName evidence="7">Phosphate transporter</fullName>
    </recommendedName>
</protein>
<evidence type="ECO:0000256" key="5">
    <source>
        <dbReference type="ARBA" id="ARBA00022989"/>
    </source>
</evidence>
<dbReference type="Proteomes" id="UP001202479">
    <property type="component" value="Unassembled WGS sequence"/>
</dbReference>
<sequence>MVLHQFDYIFAIAMIFAFLDAWNIGANDVANSFSSSVSSRSLKYWQAMVLAAIMEFLGAVLVGSRVSDTIRSKIVDVEVFNAEPAVLMLTMATALIGSSTWLTLATSVGMPVSTTHSIVGAVIGASIAAKGASNIVWGWSGVAQIVASWFIAPCIAGIFASVIFLISKFAVLEIKNPRTSLRNAMLLVPCLVFAAFSILTMLVVWKGSPKLNLDKLSTGTTLGAIFGTGAVACGLYVLFLYPYYRRKLIHEDWTLKWYHVFVGPIFWFKSVDNIPPMPEGHHLTLDYYKGRRYDEGGNLVNDHTDAISTINNTGAIDVVAVGEDSIEKRSAEFEDGISQNDLEKTQSFIAKSFSKIESYTDKQKYPNKFSAYWQLAKESPKNWPLVVGLVLTHGVRQDIISSQASSKDMLAGDLHKMHTSSKYYDNKVEYMYSLLQAITACTMSFAHGANDIANATGPLATVYLVWTTNTTALKADVPVWVLCYAGGALVIGLWTFGYRIMANLGNKLILQSPARGFSIELGAAITTVMATQLAIPVSTTQSAVGATVFVGLCNREWKSVNWRMVAWCYLGWIFTLPCAGLIAGIINGIILYAPSKGMTYTMG</sequence>
<dbReference type="PANTHER" id="PTHR11101:SF80">
    <property type="entry name" value="PHOSPHATE TRANSPORTER"/>
    <property type="match status" value="1"/>
</dbReference>
<keyword evidence="4 7" id="KW-0812">Transmembrane</keyword>
<dbReference type="AlphaFoldDB" id="A0AAI9WW12"/>
<evidence type="ECO:0000256" key="4">
    <source>
        <dbReference type="ARBA" id="ARBA00022692"/>
    </source>
</evidence>
<evidence type="ECO:0000313" key="8">
    <source>
        <dbReference type="EMBL" id="KAI3402740.1"/>
    </source>
</evidence>
<evidence type="ECO:0000256" key="3">
    <source>
        <dbReference type="ARBA" id="ARBA00022592"/>
    </source>
</evidence>
<keyword evidence="6 7" id="KW-0472">Membrane</keyword>
<comment type="function">
    <text evidence="7">Sodium-phosphate symporter.</text>
</comment>
<keyword evidence="5 7" id="KW-1133">Transmembrane helix</keyword>
<feature type="transmembrane region" description="Helical" evidence="7">
    <location>
        <begin position="477"/>
        <end position="496"/>
    </location>
</feature>
<evidence type="ECO:0000256" key="6">
    <source>
        <dbReference type="ARBA" id="ARBA00023136"/>
    </source>
</evidence>
<comment type="similarity">
    <text evidence="7">Belongs to the inorganic phosphate transporter (PiT) (TC 2.A.20) family.</text>
</comment>
<dbReference type="RefSeq" id="XP_049178487.1">
    <property type="nucleotide sequence ID" value="XM_049325851.1"/>
</dbReference>
<accession>A0AAI9WW12</accession>